<feature type="compositionally biased region" description="Acidic residues" evidence="3">
    <location>
        <begin position="124"/>
        <end position="138"/>
    </location>
</feature>
<comment type="caution">
    <text evidence="6">The sequence shown here is derived from an EMBL/GenBank/DDBJ whole genome shotgun (WGS) entry which is preliminary data.</text>
</comment>
<dbReference type="InterPro" id="IPR001138">
    <property type="entry name" value="Zn2Cys6_DnaBD"/>
</dbReference>
<dbReference type="GO" id="GO:0003677">
    <property type="term" value="F:DNA binding"/>
    <property type="evidence" value="ECO:0007669"/>
    <property type="project" value="InterPro"/>
</dbReference>
<keyword evidence="4" id="KW-1133">Transmembrane helix</keyword>
<dbReference type="SMART" id="SM00906">
    <property type="entry name" value="Fungal_trans"/>
    <property type="match status" value="1"/>
</dbReference>
<dbReference type="PANTHER" id="PTHR46910:SF5">
    <property type="entry name" value="ZN(II)2CYS6 TRANSCRIPTION FACTOR (EUROFUNG)"/>
    <property type="match status" value="1"/>
</dbReference>
<dbReference type="InterPro" id="IPR050987">
    <property type="entry name" value="AtrR-like"/>
</dbReference>
<keyword evidence="2" id="KW-0539">Nucleus</keyword>
<dbReference type="Proteomes" id="UP001270362">
    <property type="component" value="Unassembled WGS sequence"/>
</dbReference>
<dbReference type="Pfam" id="PF00172">
    <property type="entry name" value="Zn_clus"/>
    <property type="match status" value="1"/>
</dbReference>
<dbReference type="CDD" id="cd12148">
    <property type="entry name" value="fungal_TF_MHR"/>
    <property type="match status" value="1"/>
</dbReference>
<evidence type="ECO:0000259" key="5">
    <source>
        <dbReference type="PROSITE" id="PS50048"/>
    </source>
</evidence>
<dbReference type="GO" id="GO:0000981">
    <property type="term" value="F:DNA-binding transcription factor activity, RNA polymerase II-specific"/>
    <property type="evidence" value="ECO:0007669"/>
    <property type="project" value="InterPro"/>
</dbReference>
<dbReference type="CDD" id="cd00067">
    <property type="entry name" value="GAL4"/>
    <property type="match status" value="1"/>
</dbReference>
<sequence length="723" mass="81145">MENDHRDGSEAPDSGLRRACDQCRLRKIRCNKELPCSNCKIANRSCSSTGVGQKPKEIRQRVLISSQYERKIDHFESRLGGIERMLYELTASIKNNNTNSHSTVGAEPLSFHSTPAYRPSPCVEDGDVDEDDHEEPDPAFEGTSSMTAQTAFASEFIENAVTQTPLRDLSPSMQSALSSLKQMVSIQNRKRTYESRFQHAKAVPPGGFRELPMPPLQVVISLLREIKDQPPLTFTLICAFIAIEDFTLHCRKVYFATEDFSLACLITVNVGLYYLFQEKSMQASDEKKALLLEYHYQCRDNIETALSNIPLLFPARMENIEALLLGATYAIETSKFSLAWQLNTSASMMCQTLGYHRLPDNANDKTNDAKSALFWFAYMLDKGLALRFGRSSVIQDYDVTMPKAMGRHMQVSDPWKVVLNLWIAHSELQGKAYEQLYSPAALARPLEQRLESARLLVDAMKELVKDTDELSRHVKAVGKADEPVMIYNMNLVLMSDEVSYWGSLCLIYRAIPAQAGSGSSSFNEECIAAARRSTDCHLMCMEMCDKNLFVQCAYLHWTILYVPFIPYLVLFCHVIETSDADDLRRMGDFVGSLQPVCPVSEAIDKLHRVCQVLVNVATLYVEAKAQQQQDQDMTIVNNDFDMYLSQLGFMPQGPAIPQNNALLSPGAVGFDGNGADGPFAGMDLDAHTSQLGNWFSGNRHFMGLLEEDLSQFEPRVWESSSVI</sequence>
<dbReference type="InterPro" id="IPR036864">
    <property type="entry name" value="Zn2-C6_fun-type_DNA-bd_sf"/>
</dbReference>
<evidence type="ECO:0000256" key="2">
    <source>
        <dbReference type="ARBA" id="ARBA00023242"/>
    </source>
</evidence>
<dbReference type="EMBL" id="JAULSO010000001">
    <property type="protein sequence ID" value="KAK3695874.1"/>
    <property type="molecule type" value="Genomic_DNA"/>
</dbReference>
<name>A0AAE1CIS8_9PEZI</name>
<keyword evidence="7" id="KW-1185">Reference proteome</keyword>
<dbReference type="Gene3D" id="4.10.240.10">
    <property type="entry name" value="Zn(2)-C6 fungal-type DNA-binding domain"/>
    <property type="match status" value="1"/>
</dbReference>
<evidence type="ECO:0000313" key="6">
    <source>
        <dbReference type="EMBL" id="KAK3695874.1"/>
    </source>
</evidence>
<feature type="region of interest" description="Disordered" evidence="3">
    <location>
        <begin position="121"/>
        <end position="144"/>
    </location>
</feature>
<keyword evidence="4" id="KW-0472">Membrane</keyword>
<evidence type="ECO:0000256" key="1">
    <source>
        <dbReference type="ARBA" id="ARBA00022723"/>
    </source>
</evidence>
<feature type="transmembrane region" description="Helical" evidence="4">
    <location>
        <begin position="554"/>
        <end position="575"/>
    </location>
</feature>
<accession>A0AAE1CIS8</accession>
<dbReference type="PROSITE" id="PS50048">
    <property type="entry name" value="ZN2_CY6_FUNGAL_2"/>
    <property type="match status" value="1"/>
</dbReference>
<gene>
    <name evidence="6" type="ORF">B0T22DRAFT_497716</name>
</gene>
<keyword evidence="4" id="KW-0812">Transmembrane</keyword>
<organism evidence="6 7">
    <name type="scientific">Podospora appendiculata</name>
    <dbReference type="NCBI Taxonomy" id="314037"/>
    <lineage>
        <taxon>Eukaryota</taxon>
        <taxon>Fungi</taxon>
        <taxon>Dikarya</taxon>
        <taxon>Ascomycota</taxon>
        <taxon>Pezizomycotina</taxon>
        <taxon>Sordariomycetes</taxon>
        <taxon>Sordariomycetidae</taxon>
        <taxon>Sordariales</taxon>
        <taxon>Podosporaceae</taxon>
        <taxon>Podospora</taxon>
    </lineage>
</organism>
<dbReference type="SUPFAM" id="SSF57701">
    <property type="entry name" value="Zn2/Cys6 DNA-binding domain"/>
    <property type="match status" value="1"/>
</dbReference>
<dbReference type="GO" id="GO:0006351">
    <property type="term" value="P:DNA-templated transcription"/>
    <property type="evidence" value="ECO:0007669"/>
    <property type="project" value="InterPro"/>
</dbReference>
<feature type="domain" description="Zn(2)-C6 fungal-type" evidence="5">
    <location>
        <begin position="19"/>
        <end position="48"/>
    </location>
</feature>
<keyword evidence="1" id="KW-0479">Metal-binding</keyword>
<reference evidence="6" key="2">
    <citation type="submission" date="2023-06" db="EMBL/GenBank/DDBJ databases">
        <authorList>
            <consortium name="Lawrence Berkeley National Laboratory"/>
            <person name="Haridas S."/>
            <person name="Hensen N."/>
            <person name="Bonometti L."/>
            <person name="Westerberg I."/>
            <person name="Brannstrom I.O."/>
            <person name="Guillou S."/>
            <person name="Cros-Aarteil S."/>
            <person name="Calhoun S."/>
            <person name="Kuo A."/>
            <person name="Mondo S."/>
            <person name="Pangilinan J."/>
            <person name="Riley R."/>
            <person name="Labutti K."/>
            <person name="Andreopoulos B."/>
            <person name="Lipzen A."/>
            <person name="Chen C."/>
            <person name="Yanf M."/>
            <person name="Daum C."/>
            <person name="Ng V."/>
            <person name="Clum A."/>
            <person name="Steindorff A."/>
            <person name="Ohm R."/>
            <person name="Martin F."/>
            <person name="Silar P."/>
            <person name="Natvig D."/>
            <person name="Lalanne C."/>
            <person name="Gautier V."/>
            <person name="Ament-Velasquez S.L."/>
            <person name="Kruys A."/>
            <person name="Hutchinson M.I."/>
            <person name="Powell A.J."/>
            <person name="Barry K."/>
            <person name="Miller A.N."/>
            <person name="Grigoriev I.V."/>
            <person name="Debuchy R."/>
            <person name="Gladieux P."/>
            <person name="Thoren M.H."/>
            <person name="Johannesson H."/>
        </authorList>
    </citation>
    <scope>NUCLEOTIDE SEQUENCE</scope>
    <source>
        <strain evidence="6">CBS 314.62</strain>
    </source>
</reference>
<evidence type="ECO:0000313" key="7">
    <source>
        <dbReference type="Proteomes" id="UP001270362"/>
    </source>
</evidence>
<dbReference type="PROSITE" id="PS00463">
    <property type="entry name" value="ZN2_CY6_FUNGAL_1"/>
    <property type="match status" value="1"/>
</dbReference>
<reference evidence="6" key="1">
    <citation type="journal article" date="2023" name="Mol. Phylogenet. Evol.">
        <title>Genome-scale phylogeny and comparative genomics of the fungal order Sordariales.</title>
        <authorList>
            <person name="Hensen N."/>
            <person name="Bonometti L."/>
            <person name="Westerberg I."/>
            <person name="Brannstrom I.O."/>
            <person name="Guillou S."/>
            <person name="Cros-Aarteil S."/>
            <person name="Calhoun S."/>
            <person name="Haridas S."/>
            <person name="Kuo A."/>
            <person name="Mondo S."/>
            <person name="Pangilinan J."/>
            <person name="Riley R."/>
            <person name="LaButti K."/>
            <person name="Andreopoulos B."/>
            <person name="Lipzen A."/>
            <person name="Chen C."/>
            <person name="Yan M."/>
            <person name="Daum C."/>
            <person name="Ng V."/>
            <person name="Clum A."/>
            <person name="Steindorff A."/>
            <person name="Ohm R.A."/>
            <person name="Martin F."/>
            <person name="Silar P."/>
            <person name="Natvig D.O."/>
            <person name="Lalanne C."/>
            <person name="Gautier V."/>
            <person name="Ament-Velasquez S.L."/>
            <person name="Kruys A."/>
            <person name="Hutchinson M.I."/>
            <person name="Powell A.J."/>
            <person name="Barry K."/>
            <person name="Miller A.N."/>
            <person name="Grigoriev I.V."/>
            <person name="Debuchy R."/>
            <person name="Gladieux P."/>
            <person name="Hiltunen Thoren M."/>
            <person name="Johannesson H."/>
        </authorList>
    </citation>
    <scope>NUCLEOTIDE SEQUENCE</scope>
    <source>
        <strain evidence="6">CBS 314.62</strain>
    </source>
</reference>
<evidence type="ECO:0000256" key="4">
    <source>
        <dbReference type="SAM" id="Phobius"/>
    </source>
</evidence>
<evidence type="ECO:0000256" key="3">
    <source>
        <dbReference type="SAM" id="MobiDB-lite"/>
    </source>
</evidence>
<dbReference type="InterPro" id="IPR007219">
    <property type="entry name" value="XnlR_reg_dom"/>
</dbReference>
<proteinExistence type="predicted"/>
<dbReference type="GO" id="GO:0008270">
    <property type="term" value="F:zinc ion binding"/>
    <property type="evidence" value="ECO:0007669"/>
    <property type="project" value="InterPro"/>
</dbReference>
<dbReference type="PANTHER" id="PTHR46910">
    <property type="entry name" value="TRANSCRIPTION FACTOR PDR1"/>
    <property type="match status" value="1"/>
</dbReference>
<dbReference type="SMART" id="SM00066">
    <property type="entry name" value="GAL4"/>
    <property type="match status" value="1"/>
</dbReference>
<dbReference type="AlphaFoldDB" id="A0AAE1CIS8"/>
<protein>
    <recommendedName>
        <fullName evidence="5">Zn(2)-C6 fungal-type domain-containing protein</fullName>
    </recommendedName>
</protein>
<dbReference type="Pfam" id="PF04082">
    <property type="entry name" value="Fungal_trans"/>
    <property type="match status" value="1"/>
</dbReference>